<keyword evidence="1" id="KW-0812">Transmembrane</keyword>
<keyword evidence="3" id="KW-1185">Reference proteome</keyword>
<evidence type="ECO:0000313" key="2">
    <source>
        <dbReference type="EMBL" id="SHK15762.1"/>
    </source>
</evidence>
<gene>
    <name evidence="2" type="ORF">SAMN02745163_03300</name>
</gene>
<dbReference type="OrthoDB" id="9778998at2"/>
<dbReference type="RefSeq" id="WP_072990346.1">
    <property type="nucleotide sequence ID" value="NZ_FQZB01000014.1"/>
</dbReference>
<keyword evidence="1" id="KW-0472">Membrane</keyword>
<evidence type="ECO:0000313" key="3">
    <source>
        <dbReference type="Proteomes" id="UP000184310"/>
    </source>
</evidence>
<protein>
    <submittedName>
        <fullName evidence="2">Secreted protein containing C-terminal beta-propeller domain</fullName>
    </submittedName>
</protein>
<organism evidence="2 3">
    <name type="scientific">Clostridium cavendishii DSM 21758</name>
    <dbReference type="NCBI Taxonomy" id="1121302"/>
    <lineage>
        <taxon>Bacteria</taxon>
        <taxon>Bacillati</taxon>
        <taxon>Bacillota</taxon>
        <taxon>Clostridia</taxon>
        <taxon>Eubacteriales</taxon>
        <taxon>Clostridiaceae</taxon>
        <taxon>Clostridium</taxon>
    </lineage>
</organism>
<dbReference type="AlphaFoldDB" id="A0A1M6Q6B0"/>
<evidence type="ECO:0000256" key="1">
    <source>
        <dbReference type="SAM" id="Phobius"/>
    </source>
</evidence>
<name>A0A1M6Q6B0_9CLOT</name>
<feature type="transmembrane region" description="Helical" evidence="1">
    <location>
        <begin position="7"/>
        <end position="28"/>
    </location>
</feature>
<dbReference type="Proteomes" id="UP000184310">
    <property type="component" value="Unassembled WGS sequence"/>
</dbReference>
<reference evidence="2 3" key="1">
    <citation type="submission" date="2016-11" db="EMBL/GenBank/DDBJ databases">
        <authorList>
            <person name="Jaros S."/>
            <person name="Januszkiewicz K."/>
            <person name="Wedrychowicz H."/>
        </authorList>
    </citation>
    <scope>NUCLEOTIDE SEQUENCE [LARGE SCALE GENOMIC DNA]</scope>
    <source>
        <strain evidence="2 3">DSM 21758</strain>
    </source>
</reference>
<accession>A0A1M6Q6B0</accession>
<keyword evidence="1" id="KW-1133">Transmembrane helix</keyword>
<dbReference type="EMBL" id="FQZB01000014">
    <property type="protein sequence ID" value="SHK15762.1"/>
    <property type="molecule type" value="Genomic_DNA"/>
</dbReference>
<dbReference type="InterPro" id="IPR019198">
    <property type="entry name" value="Beta_propeller_containing"/>
</dbReference>
<proteinExistence type="predicted"/>
<sequence>MNLQKKYLRMILIFIILITIGLLSQKYIVKNFIKNSNITKKTSLHIENFKDKKDFNDYLNKMKIKNKDSDYSYSSKLKSLSYKDDFSLNLKNTQLNSTNPENDVVKTDDKYIYTAKIDSKSTNNKLIIIDSQNPKSLKKITELNINGVINKLYISDNKITLISSIKEKDNTKVILSIYDKRDINSIKLERTVTYNGFFVDSFLDKNYLKIITCNTLLPLLADKTNDLDINNYLPKYHDTTKNNETLIPINQVTFCKEALRENLITTSILNIADINSNIATKTIMADNTDLYSTENTTLFALNAYFDDNNTVTALINFPNSEEKLLETKTSFVKGKFLNQESISYSNSNKTFEIATLYTFGEIFSHNVYILNDKLETIGSIEGLAPNEVIHKAIFLKDKCYLTNKFENQPVYAIDLSTLEKPKLIKNLLVSDFKNACIQVNNNTFIGIGNEIDTLGEVKSNLKLSVFNLDDKGIPSEKFRNYFDYESDTSGIKTFYKGFYFNKKNNIVALKFDSFYNITLRPTITLAEINDKKVSNMRTFTMSECSYLNKSTITDINNNIFLITNSEIVVVDNNLNKISELKL</sequence>
<dbReference type="Pfam" id="PF09826">
    <property type="entry name" value="Beta_propel"/>
    <property type="match status" value="1"/>
</dbReference>